<dbReference type="PANTHER" id="PTHR42064">
    <property type="entry name" value="YALI0F28677P"/>
    <property type="match status" value="1"/>
</dbReference>
<dbReference type="Proteomes" id="UP000310066">
    <property type="component" value="Unassembled WGS sequence"/>
</dbReference>
<evidence type="ECO:0000256" key="1">
    <source>
        <dbReference type="SAM" id="MobiDB-lite"/>
    </source>
</evidence>
<sequence length="1273" mass="140982">MAECIRSEDKPSFVSLFSTFHDVADEPAEERAHTVVAQSVFLDRLPDHHRAVVLKLLYEVHSNGAFVADRLAALTHREILALLPERGSTRSTASVLDSSRASYSRASHQLGYVIDGQMDSLSSLAFGSHLETLIFAVDGHSGTLATDASRALEIWSTVCAHLIAIQKPGSEKLVPAVLDLWAASTTWPGRQRLELWMLQILQRGAFLLEQPSKQSFRMRIQVRPAIPAQEDLEAEAFYADAVNELLELLSDFSGVTVIPQPAIDMCHAIWKKLSPGSGHQRGLSRFLLTRWLFSSFMLDAVVLPEAFGILSDHYVSENARSRILREIAIRTQKAVFDVTHAWKHGNIVPLDLASRVDAVMLRLDFSCPYHRPSVPLESNGAVPSKRDEFLIISATDVATTIRVLYPSRRPESLTSEQSGLQSSASSISGFSMFTSLTPLEQPFAAPTTFTPGPKGQYNVPVRSRSTSNLLGDVSHAAQSVLDTELLDEALRSVEDTIGQSGSTWDNWAVLLLSPHHETLLEPEAAAPEHLFHWNDEAVADLDDHRVDTYIAILQYLVTSIPASDVRITDCPTSSRPSGALNIYKQLLHTMEDIYNNAKDNADFLGAHYWYEQLQHFRGVCKDGIETEGLMTVLAQIEAQAQLTLTNDGLSMDTCTDWLRLTMQALEPHASDLAIARSTADNLREKMWFIADVRTSAPYDEARSIASALRVMGRSTRQMRSRFNPPLRHWSNTKLPTASFQLKTDAQVLELLSASPEQGGSGKLSDDQARATLNWLESNNVEILCPAEERLHRLCMEVRKCVEQLTAVDGTLLFSNPLFARELSRSEARDRLRSASHATAGRLRHLPLRTNIASSIDALSSTSQQLSSASSREYLESRSPTLTHRSSAPFWSPATTEVRSPSSATSMGSYYTHPKPHISTKLHTTPRNGQEHYGTVEDLRRSLTALLLSDLSSTLFSDGSETDQALWTGLGGEVTDKYIASLDGDSPSLHITSGEASQMGGQIGAFDFLQAFERMLSSFTASSSPSAKLSVLYDIDQLLPLYMNESHPHPPKSHSARRVDASIEGFRRLFCNTRLRPAAIFRDLQYIAALVPANILESTPEGKAFCNAAVAITSLKQELRNVMVETADSIIAYHSNNRGHGRASSTAQQQRDSAAFTAPSRTPPLEDIARYKMSDAAYLLQITAKEGDPVAQRELATLYMTHPELMDHILAPFARPRDVFKAELESKWRKNQDPNRCDPATMCVAHHWMVLSSKGGDALAKEYLRAREEMERLP</sequence>
<evidence type="ECO:0000313" key="3">
    <source>
        <dbReference type="Proteomes" id="UP000310066"/>
    </source>
</evidence>
<comment type="caution">
    <text evidence="2">The sequence shown here is derived from an EMBL/GenBank/DDBJ whole genome shotgun (WGS) entry which is preliminary data.</text>
</comment>
<proteinExistence type="predicted"/>
<dbReference type="EMBL" id="NAJP01000046">
    <property type="protein sequence ID" value="TKA38249.1"/>
    <property type="molecule type" value="Genomic_DNA"/>
</dbReference>
<gene>
    <name evidence="2" type="ORF">B0A54_09189</name>
</gene>
<feature type="compositionally biased region" description="Polar residues" evidence="1">
    <location>
        <begin position="892"/>
        <end position="906"/>
    </location>
</feature>
<dbReference type="PANTHER" id="PTHR42064:SF1">
    <property type="entry name" value="YALI0F28677P"/>
    <property type="match status" value="1"/>
</dbReference>
<organism evidence="2 3">
    <name type="scientific">Friedmanniomyces endolithicus</name>
    <dbReference type="NCBI Taxonomy" id="329885"/>
    <lineage>
        <taxon>Eukaryota</taxon>
        <taxon>Fungi</taxon>
        <taxon>Dikarya</taxon>
        <taxon>Ascomycota</taxon>
        <taxon>Pezizomycotina</taxon>
        <taxon>Dothideomycetes</taxon>
        <taxon>Dothideomycetidae</taxon>
        <taxon>Mycosphaerellales</taxon>
        <taxon>Teratosphaeriaceae</taxon>
        <taxon>Friedmanniomyces</taxon>
    </lineage>
</organism>
<dbReference type="AlphaFoldDB" id="A0A4V5N7A2"/>
<dbReference type="STRING" id="329885.A0A4V5N7A2"/>
<feature type="region of interest" description="Disordered" evidence="1">
    <location>
        <begin position="1135"/>
        <end position="1161"/>
    </location>
</feature>
<accession>A0A4V5N7A2</accession>
<name>A0A4V5N7A2_9PEZI</name>
<reference evidence="2 3" key="1">
    <citation type="submission" date="2017-03" db="EMBL/GenBank/DDBJ databases">
        <title>Genomes of endolithic fungi from Antarctica.</title>
        <authorList>
            <person name="Coleine C."/>
            <person name="Masonjones S."/>
            <person name="Stajich J.E."/>
        </authorList>
    </citation>
    <scope>NUCLEOTIDE SEQUENCE [LARGE SCALE GENOMIC DNA]</scope>
    <source>
        <strain evidence="2 3">CCFEE 5311</strain>
    </source>
</reference>
<feature type="region of interest" description="Disordered" evidence="1">
    <location>
        <begin position="885"/>
        <end position="906"/>
    </location>
</feature>
<dbReference type="OrthoDB" id="3548913at2759"/>
<feature type="compositionally biased region" description="Polar residues" evidence="1">
    <location>
        <begin position="1135"/>
        <end position="1151"/>
    </location>
</feature>
<protein>
    <submittedName>
        <fullName evidence="2">Uncharacterized protein</fullName>
    </submittedName>
</protein>
<evidence type="ECO:0000313" key="2">
    <source>
        <dbReference type="EMBL" id="TKA38249.1"/>
    </source>
</evidence>